<feature type="transmembrane region" description="Helical" evidence="2">
    <location>
        <begin position="254"/>
        <end position="273"/>
    </location>
</feature>
<protein>
    <recommendedName>
        <fullName evidence="5">Amino acid transporter transmembrane domain-containing protein</fullName>
    </recommendedName>
</protein>
<accession>A0A2H3JQ99</accession>
<feature type="transmembrane region" description="Helical" evidence="2">
    <location>
        <begin position="467"/>
        <end position="490"/>
    </location>
</feature>
<evidence type="ECO:0000256" key="1">
    <source>
        <dbReference type="SAM" id="MobiDB-lite"/>
    </source>
</evidence>
<evidence type="ECO:0008006" key="5">
    <source>
        <dbReference type="Google" id="ProtNLM"/>
    </source>
</evidence>
<gene>
    <name evidence="3" type="ORF">WOLCODRAFT_23714</name>
</gene>
<feature type="transmembrane region" description="Helical" evidence="2">
    <location>
        <begin position="149"/>
        <end position="166"/>
    </location>
</feature>
<feature type="transmembrane region" description="Helical" evidence="2">
    <location>
        <begin position="186"/>
        <end position="204"/>
    </location>
</feature>
<evidence type="ECO:0000313" key="4">
    <source>
        <dbReference type="Proteomes" id="UP000218811"/>
    </source>
</evidence>
<feature type="transmembrane region" description="Helical" evidence="2">
    <location>
        <begin position="397"/>
        <end position="417"/>
    </location>
</feature>
<dbReference type="EMBL" id="KB468053">
    <property type="protein sequence ID" value="PCH39918.1"/>
    <property type="molecule type" value="Genomic_DNA"/>
</dbReference>
<evidence type="ECO:0000256" key="2">
    <source>
        <dbReference type="SAM" id="Phobius"/>
    </source>
</evidence>
<reference evidence="3 4" key="1">
    <citation type="journal article" date="2012" name="Science">
        <title>The Paleozoic origin of enzymatic lignin decomposition reconstructed from 31 fungal genomes.</title>
        <authorList>
            <person name="Floudas D."/>
            <person name="Binder M."/>
            <person name="Riley R."/>
            <person name="Barry K."/>
            <person name="Blanchette R.A."/>
            <person name="Henrissat B."/>
            <person name="Martinez A.T."/>
            <person name="Otillar R."/>
            <person name="Spatafora J.W."/>
            <person name="Yadav J.S."/>
            <person name="Aerts A."/>
            <person name="Benoit I."/>
            <person name="Boyd A."/>
            <person name="Carlson A."/>
            <person name="Copeland A."/>
            <person name="Coutinho P.M."/>
            <person name="de Vries R.P."/>
            <person name="Ferreira P."/>
            <person name="Findley K."/>
            <person name="Foster B."/>
            <person name="Gaskell J."/>
            <person name="Glotzer D."/>
            <person name="Gorecki P."/>
            <person name="Heitman J."/>
            <person name="Hesse C."/>
            <person name="Hori C."/>
            <person name="Igarashi K."/>
            <person name="Jurgens J.A."/>
            <person name="Kallen N."/>
            <person name="Kersten P."/>
            <person name="Kohler A."/>
            <person name="Kuees U."/>
            <person name="Kumar T.K.A."/>
            <person name="Kuo A."/>
            <person name="LaButti K."/>
            <person name="Larrondo L.F."/>
            <person name="Lindquist E."/>
            <person name="Ling A."/>
            <person name="Lombard V."/>
            <person name="Lucas S."/>
            <person name="Lundell T."/>
            <person name="Martin R."/>
            <person name="McLaughlin D.J."/>
            <person name="Morgenstern I."/>
            <person name="Morin E."/>
            <person name="Murat C."/>
            <person name="Nagy L.G."/>
            <person name="Nolan M."/>
            <person name="Ohm R.A."/>
            <person name="Patyshakuliyeva A."/>
            <person name="Rokas A."/>
            <person name="Ruiz-Duenas F.J."/>
            <person name="Sabat G."/>
            <person name="Salamov A."/>
            <person name="Samejima M."/>
            <person name="Schmutz J."/>
            <person name="Slot J.C."/>
            <person name="St John F."/>
            <person name="Stenlid J."/>
            <person name="Sun H."/>
            <person name="Sun S."/>
            <person name="Syed K."/>
            <person name="Tsang A."/>
            <person name="Wiebenga A."/>
            <person name="Young D."/>
            <person name="Pisabarro A."/>
            <person name="Eastwood D.C."/>
            <person name="Martin F."/>
            <person name="Cullen D."/>
            <person name="Grigoriev I.V."/>
            <person name="Hibbett D.S."/>
        </authorList>
    </citation>
    <scope>NUCLEOTIDE SEQUENCE [LARGE SCALE GENOMIC DNA]</scope>
    <source>
        <strain evidence="3 4">MD-104</strain>
    </source>
</reference>
<organism evidence="3 4">
    <name type="scientific">Wolfiporia cocos (strain MD-104)</name>
    <name type="common">Brown rot fungus</name>
    <dbReference type="NCBI Taxonomy" id="742152"/>
    <lineage>
        <taxon>Eukaryota</taxon>
        <taxon>Fungi</taxon>
        <taxon>Dikarya</taxon>
        <taxon>Basidiomycota</taxon>
        <taxon>Agaricomycotina</taxon>
        <taxon>Agaricomycetes</taxon>
        <taxon>Polyporales</taxon>
        <taxon>Phaeolaceae</taxon>
        <taxon>Wolfiporia</taxon>
    </lineage>
</organism>
<dbReference type="OMA" id="IWYMLAR"/>
<dbReference type="AlphaFoldDB" id="A0A2H3JQ99"/>
<feature type="transmembrane region" description="Helical" evidence="2">
    <location>
        <begin position="94"/>
        <end position="116"/>
    </location>
</feature>
<feature type="compositionally biased region" description="Acidic residues" evidence="1">
    <location>
        <begin position="44"/>
        <end position="53"/>
    </location>
</feature>
<name>A0A2H3JQ99_WOLCO</name>
<keyword evidence="4" id="KW-1185">Reference proteome</keyword>
<dbReference type="Proteomes" id="UP000218811">
    <property type="component" value="Unassembled WGS sequence"/>
</dbReference>
<sequence>MPASPRSSSSSESLTSPIHGFDSSAALILVPDDDPASSNSFDFTTDEDTDDDDSHAQPPSVPPLSSITVFVYLLAPLLKLGALLVPRVDFPFKVAIPALLFFAGLSALTRQIWYMLARYVRRADMEEIVLETFARERAKEGRRWLLRQLVRINSGVFRVLLSVMYLRASVDILLPLLPQRILLPSHITTTLVLGVIVLPLYLAPTLAADRVIYATWISVASYFAWLICTAYAHAHGLLVPSATANSLSAFWQGIPTIAFAFTTVSTVPLYAALRGTTQPMPNTRPKRLQSFKLLSLLSVAIAVLCILPLVFFKVSDAPALHEASPLTGGALPILTAAFYAASLTLFIPSILVPTPGLPIPFSVRRIVLLPLSKVLVYCITIGLSLAPSSVTAVLSDIVWVLAFLSTYMLPAFIHIILHNFRRPLSIIIPPNTPVAPSASSTHSDSRNDELLQRKERTLQRRRLGRRLVWDIGVWVLLVPVGGGGLVWAAGRVVGGW</sequence>
<keyword evidence="2" id="KW-0472">Membrane</keyword>
<feature type="transmembrane region" description="Helical" evidence="2">
    <location>
        <begin position="293"/>
        <end position="311"/>
    </location>
</feature>
<feature type="region of interest" description="Disordered" evidence="1">
    <location>
        <begin position="30"/>
        <end position="60"/>
    </location>
</feature>
<feature type="transmembrane region" description="Helical" evidence="2">
    <location>
        <begin position="366"/>
        <end position="385"/>
    </location>
</feature>
<feature type="transmembrane region" description="Helical" evidence="2">
    <location>
        <begin position="331"/>
        <end position="354"/>
    </location>
</feature>
<dbReference type="STRING" id="742152.A0A2H3JQ99"/>
<keyword evidence="2" id="KW-1133">Transmembrane helix</keyword>
<feature type="transmembrane region" description="Helical" evidence="2">
    <location>
        <begin position="69"/>
        <end position="88"/>
    </location>
</feature>
<dbReference type="OrthoDB" id="3259324at2759"/>
<keyword evidence="2" id="KW-0812">Transmembrane</keyword>
<proteinExistence type="predicted"/>
<evidence type="ECO:0000313" key="3">
    <source>
        <dbReference type="EMBL" id="PCH39918.1"/>
    </source>
</evidence>
<feature type="transmembrane region" description="Helical" evidence="2">
    <location>
        <begin position="211"/>
        <end position="234"/>
    </location>
</feature>